<keyword evidence="4" id="KW-1185">Reference proteome</keyword>
<accession>A0ABM1RZQ2</accession>
<feature type="domain" description="Threonine synthase N-terminal" evidence="3">
    <location>
        <begin position="19"/>
        <end position="97"/>
    </location>
</feature>
<dbReference type="PANTHER" id="PTHR42690">
    <property type="entry name" value="THREONINE SYNTHASE FAMILY MEMBER"/>
    <property type="match status" value="1"/>
</dbReference>
<dbReference type="InterPro" id="IPR037158">
    <property type="entry name" value="Thr_synth_N_sf"/>
</dbReference>
<dbReference type="GeneID" id="106477642"/>
<evidence type="ECO:0000256" key="2">
    <source>
        <dbReference type="ARBA" id="ARBA00022898"/>
    </source>
</evidence>
<dbReference type="PROSITE" id="PS00165">
    <property type="entry name" value="DEHYDRATASE_SER_THR"/>
    <property type="match status" value="1"/>
</dbReference>
<dbReference type="Proteomes" id="UP000694941">
    <property type="component" value="Unplaced"/>
</dbReference>
<dbReference type="PANTHER" id="PTHR42690:SF1">
    <property type="entry name" value="THREONINE SYNTHASE-LIKE 2"/>
    <property type="match status" value="1"/>
</dbReference>
<comment type="cofactor">
    <cofactor evidence="1">
        <name>pyridoxal 5'-phosphate</name>
        <dbReference type="ChEBI" id="CHEBI:597326"/>
    </cofactor>
</comment>
<dbReference type="InterPro" id="IPR036052">
    <property type="entry name" value="TrpB-like_PALP_sf"/>
</dbReference>
<protein>
    <submittedName>
        <fullName evidence="5">Threonine synthase-like 2 isoform X1</fullName>
    </submittedName>
</protein>
<reference evidence="5" key="1">
    <citation type="submission" date="2025-08" db="UniProtKB">
        <authorList>
            <consortium name="RefSeq"/>
        </authorList>
    </citation>
    <scope>IDENTIFICATION</scope>
    <source>
        <tissue evidence="5">Muscle</tissue>
    </source>
</reference>
<evidence type="ECO:0000313" key="5">
    <source>
        <dbReference type="RefSeq" id="XP_022236857.1"/>
    </source>
</evidence>
<evidence type="ECO:0000259" key="3">
    <source>
        <dbReference type="Pfam" id="PF14821"/>
    </source>
</evidence>
<dbReference type="InterPro" id="IPR029144">
    <property type="entry name" value="Thr_synth_N"/>
</dbReference>
<dbReference type="InterPro" id="IPR000634">
    <property type="entry name" value="Ser/Thr_deHydtase_PyrdxlP-BS"/>
</dbReference>
<evidence type="ECO:0000256" key="1">
    <source>
        <dbReference type="ARBA" id="ARBA00001933"/>
    </source>
</evidence>
<sequence length="372" mass="42322">MHVCLHLNPSHPLLSTMLYKSTRGSVEDRKFEETLFSGFTEDGGLFIPSKIPIISKQQLVSWKGQSYRKIVNNLVELYIEDSEIPRNDLECIVENSFKNFSAPDVVPIKELYPGVYVAELFHGPTLAFKDLALSIVGNLLSYFLTQRRRHVIILISDGTSDDFDQLIQHIFVDWDFAKEHNLCSINSINWARILVQVAHYVYIYLKLCVHVEEMVEFIVPTGGCGHITAGMLAQKMGLPIRITATVNTNDFVHQAVTAGNLSIQQTVHKTLASSMDIQVPLNFERILYMVSDGDCSKVKAWMEELGKNLFIQLPKKVTEKLQKVLKSFRADNATIVSAIKRCWTENNYYVCPHTATSLAYIYHNFKEISSKR</sequence>
<keyword evidence="2" id="KW-0663">Pyridoxal phosphate</keyword>
<dbReference type="RefSeq" id="XP_022236857.1">
    <property type="nucleotide sequence ID" value="XM_022381149.1"/>
</dbReference>
<dbReference type="Gene3D" id="3.40.50.1100">
    <property type="match status" value="3"/>
</dbReference>
<dbReference type="Gene3D" id="3.90.1380.10">
    <property type="entry name" value="Threonine synthase, N-terminal domain"/>
    <property type="match status" value="1"/>
</dbReference>
<dbReference type="SUPFAM" id="SSF53686">
    <property type="entry name" value="Tryptophan synthase beta subunit-like PLP-dependent enzymes"/>
    <property type="match status" value="1"/>
</dbReference>
<organism evidence="4 5">
    <name type="scientific">Limulus polyphemus</name>
    <name type="common">Atlantic horseshoe crab</name>
    <dbReference type="NCBI Taxonomy" id="6850"/>
    <lineage>
        <taxon>Eukaryota</taxon>
        <taxon>Metazoa</taxon>
        <taxon>Ecdysozoa</taxon>
        <taxon>Arthropoda</taxon>
        <taxon>Chelicerata</taxon>
        <taxon>Merostomata</taxon>
        <taxon>Xiphosura</taxon>
        <taxon>Limulidae</taxon>
        <taxon>Limulus</taxon>
    </lineage>
</organism>
<dbReference type="InterPro" id="IPR051166">
    <property type="entry name" value="Threonine_Synthase"/>
</dbReference>
<name>A0ABM1RZQ2_LIMPO</name>
<proteinExistence type="predicted"/>
<dbReference type="Pfam" id="PF14821">
    <property type="entry name" value="Thr_synth_N"/>
    <property type="match status" value="1"/>
</dbReference>
<gene>
    <name evidence="5" type="primary">LOC106477642</name>
</gene>
<evidence type="ECO:0000313" key="4">
    <source>
        <dbReference type="Proteomes" id="UP000694941"/>
    </source>
</evidence>